<dbReference type="InterPro" id="IPR002182">
    <property type="entry name" value="NB-ARC"/>
</dbReference>
<evidence type="ECO:0000313" key="6">
    <source>
        <dbReference type="EMBL" id="EYU17735.1"/>
    </source>
</evidence>
<dbReference type="InterPro" id="IPR032675">
    <property type="entry name" value="LRR_dom_sf"/>
</dbReference>
<dbReference type="InterPro" id="IPR042197">
    <property type="entry name" value="Apaf_helical"/>
</dbReference>
<name>A0A022PU06_ERYGU</name>
<dbReference type="InterPro" id="IPR055414">
    <property type="entry name" value="LRR_R13L4/SHOC2-like"/>
</dbReference>
<dbReference type="GO" id="GO:0051707">
    <property type="term" value="P:response to other organism"/>
    <property type="evidence" value="ECO:0007669"/>
    <property type="project" value="UniProtKB-ARBA"/>
</dbReference>
<dbReference type="eggNOG" id="KOG4658">
    <property type="taxonomic scope" value="Eukaryota"/>
</dbReference>
<dbReference type="InterPro" id="IPR044974">
    <property type="entry name" value="Disease_R_plants"/>
</dbReference>
<sequence length="878" mass="100851">MAYGAIGSLELTIDRLLKSSHISIVQNSSPQILTHLYDEILSLKEALGEFDKWRSTINMKMVRTLEAEIIHVVYKFEDVIDLHLSNQFHSQSEEEETTDHHRLMVYSIDVEEIKQDADSFIQTVNKIKGAYIHELHNPSPEEDDDVVPSRLDSHGNESNMVGLSGLFMTIKKRLNSTNPERRIVSLYGMAGIGKTTLVKKLFQYPFRVERTHLFVTIGPKYQLADILVDILTQLNANIDEIMLMEGEKVLRFLRYLIVLDDVWDRELCLELLELFPEDNNKSRVLLTTRLSEVALCSHSLNTFKIPFLDKKESWELLREKMFGERPCPRELEKAGKKIAENCEGLPLTIVTVANILSRADKTSEHWNKVANDKQNSTYKDAYDQMSNVLYPSYDYLPQPLKTCFLYVGAFPQNHMVDPYQLANLCSAEGFLNSKPIELDFSFTYGTHVYLAQLLVGHVIMFDAKTRTYHLHSSFWYLCNKEAAKNKLFYAVNCHADALPEEGINSQRRLCIRNNVLLAIEDVHNSIADASMVRSLLCTGYFHQYPVPLCLEHLRLLRVLHVLSVRFYEFPMEVLKLVQLRYFALVYDGNLPPSISKLLNLEYLIVERHLRIIPFVGNVSRLPIEIWNMKRLKYLHTGGRDLPHPSHEESLLPNLLQLLCVPPQSCSKHLLAKVPNLEVLVIQIDLPPYASEPLSCFDHISHLHQLQELECYITNSTLKAEVVAPLAPLSDFPSSLTKLTLSGSFGYPWEEMNKISLLPNLNSLTLQFYAFRGPEWEVRDNEFQSLIHLQIEDTDLEQLTFENCCCLPAIEVFYVADCYKLKEIPLTFGTSLQEILVLDCNPMAVSCGIKLQKEWYDKYGDGKRSLVLRPLSSWNDDQS</sequence>
<evidence type="ECO:0000259" key="4">
    <source>
        <dbReference type="Pfam" id="PF00931"/>
    </source>
</evidence>
<evidence type="ECO:0000259" key="5">
    <source>
        <dbReference type="Pfam" id="PF23598"/>
    </source>
</evidence>
<feature type="domain" description="NB-ARC" evidence="4">
    <location>
        <begin position="170"/>
        <end position="323"/>
    </location>
</feature>
<dbReference type="Proteomes" id="UP000030748">
    <property type="component" value="Unassembled WGS sequence"/>
</dbReference>
<gene>
    <name evidence="6" type="ORF">MIMGU_mgv1a017956mg</name>
</gene>
<keyword evidence="3" id="KW-0611">Plant defense</keyword>
<proteinExistence type="predicted"/>
<protein>
    <submittedName>
        <fullName evidence="6">Uncharacterized protein</fullName>
    </submittedName>
</protein>
<dbReference type="GO" id="GO:0043531">
    <property type="term" value="F:ADP binding"/>
    <property type="evidence" value="ECO:0007669"/>
    <property type="project" value="InterPro"/>
</dbReference>
<dbReference type="PRINTS" id="PR00364">
    <property type="entry name" value="DISEASERSIST"/>
</dbReference>
<keyword evidence="7" id="KW-1185">Reference proteome</keyword>
<dbReference type="GO" id="GO:0006952">
    <property type="term" value="P:defense response"/>
    <property type="evidence" value="ECO:0007669"/>
    <property type="project" value="UniProtKB-KW"/>
</dbReference>
<dbReference type="Pfam" id="PF00931">
    <property type="entry name" value="NB-ARC"/>
    <property type="match status" value="1"/>
</dbReference>
<dbReference type="GO" id="GO:0005737">
    <property type="term" value="C:cytoplasm"/>
    <property type="evidence" value="ECO:0007669"/>
    <property type="project" value="UniProtKB-SubCell"/>
</dbReference>
<dbReference type="PANTHER" id="PTHR23155">
    <property type="entry name" value="DISEASE RESISTANCE PROTEIN RP"/>
    <property type="match status" value="1"/>
</dbReference>
<evidence type="ECO:0000256" key="2">
    <source>
        <dbReference type="ARBA" id="ARBA00022737"/>
    </source>
</evidence>
<dbReference type="Pfam" id="PF23598">
    <property type="entry name" value="LRR_14"/>
    <property type="match status" value="1"/>
</dbReference>
<dbReference type="AlphaFoldDB" id="A0A022PU06"/>
<dbReference type="EMBL" id="KI632363">
    <property type="protein sequence ID" value="EYU17735.1"/>
    <property type="molecule type" value="Genomic_DNA"/>
</dbReference>
<evidence type="ECO:0000256" key="3">
    <source>
        <dbReference type="ARBA" id="ARBA00022821"/>
    </source>
</evidence>
<dbReference type="Gene3D" id="1.20.5.4130">
    <property type="match status" value="1"/>
</dbReference>
<evidence type="ECO:0000313" key="7">
    <source>
        <dbReference type="Proteomes" id="UP000030748"/>
    </source>
</evidence>
<dbReference type="PANTHER" id="PTHR23155:SF1152">
    <property type="entry name" value="AAA+ ATPASE DOMAIN-CONTAINING PROTEIN"/>
    <property type="match status" value="1"/>
</dbReference>
<dbReference type="SUPFAM" id="SSF52058">
    <property type="entry name" value="L domain-like"/>
    <property type="match status" value="1"/>
</dbReference>
<evidence type="ECO:0000256" key="1">
    <source>
        <dbReference type="ARBA" id="ARBA00022614"/>
    </source>
</evidence>
<organism evidence="6 7">
    <name type="scientific">Erythranthe guttata</name>
    <name type="common">Yellow monkey flower</name>
    <name type="synonym">Mimulus guttatus</name>
    <dbReference type="NCBI Taxonomy" id="4155"/>
    <lineage>
        <taxon>Eukaryota</taxon>
        <taxon>Viridiplantae</taxon>
        <taxon>Streptophyta</taxon>
        <taxon>Embryophyta</taxon>
        <taxon>Tracheophyta</taxon>
        <taxon>Spermatophyta</taxon>
        <taxon>Magnoliopsida</taxon>
        <taxon>eudicotyledons</taxon>
        <taxon>Gunneridae</taxon>
        <taxon>Pentapetalae</taxon>
        <taxon>asterids</taxon>
        <taxon>lamiids</taxon>
        <taxon>Lamiales</taxon>
        <taxon>Phrymaceae</taxon>
        <taxon>Erythranthe</taxon>
    </lineage>
</organism>
<dbReference type="Gene3D" id="3.40.50.300">
    <property type="entry name" value="P-loop containing nucleotide triphosphate hydrolases"/>
    <property type="match status" value="1"/>
</dbReference>
<dbReference type="InterPro" id="IPR027417">
    <property type="entry name" value="P-loop_NTPase"/>
</dbReference>
<dbReference type="SUPFAM" id="SSF52540">
    <property type="entry name" value="P-loop containing nucleoside triphosphate hydrolases"/>
    <property type="match status" value="1"/>
</dbReference>
<keyword evidence="2" id="KW-0677">Repeat</keyword>
<keyword evidence="1" id="KW-0433">Leucine-rich repeat</keyword>
<reference evidence="6 7" key="1">
    <citation type="journal article" date="2013" name="Proc. Natl. Acad. Sci. U.S.A.">
        <title>Fine-scale variation in meiotic recombination in Mimulus inferred from population shotgun sequencing.</title>
        <authorList>
            <person name="Hellsten U."/>
            <person name="Wright K.M."/>
            <person name="Jenkins J."/>
            <person name="Shu S."/>
            <person name="Yuan Y."/>
            <person name="Wessler S.R."/>
            <person name="Schmutz J."/>
            <person name="Willis J.H."/>
            <person name="Rokhsar D.S."/>
        </authorList>
    </citation>
    <scope>NUCLEOTIDE SEQUENCE [LARGE SCALE GENOMIC DNA]</scope>
    <source>
        <strain evidence="7">cv. DUN x IM62</strain>
    </source>
</reference>
<dbReference type="Gene3D" id="3.80.10.10">
    <property type="entry name" value="Ribonuclease Inhibitor"/>
    <property type="match status" value="1"/>
</dbReference>
<feature type="domain" description="Disease resistance R13L4/SHOC-2-like LRR" evidence="5">
    <location>
        <begin position="532"/>
        <end position="794"/>
    </location>
</feature>
<accession>A0A022PU06</accession>
<dbReference type="Gene3D" id="1.10.8.430">
    <property type="entry name" value="Helical domain of apoptotic protease-activating factors"/>
    <property type="match status" value="1"/>
</dbReference>